<dbReference type="CDD" id="cd18720">
    <property type="entry name" value="PIN_YqxD-like"/>
    <property type="match status" value="1"/>
</dbReference>
<dbReference type="RefSeq" id="WP_138123145.1">
    <property type="nucleotide sequence ID" value="NZ_SWLG01000001.1"/>
</dbReference>
<dbReference type="Proteomes" id="UP000308230">
    <property type="component" value="Unassembled WGS sequence"/>
</dbReference>
<evidence type="ECO:0000313" key="4">
    <source>
        <dbReference type="Proteomes" id="UP000308230"/>
    </source>
</evidence>
<dbReference type="InterPro" id="IPR003791">
    <property type="entry name" value="UPF0178"/>
</dbReference>
<protein>
    <recommendedName>
        <fullName evidence="2">UPF0178 protein FCL54_03450</fullName>
    </recommendedName>
</protein>
<organism evidence="3 4">
    <name type="scientific">Exobacillus caeni</name>
    <dbReference type="NCBI Taxonomy" id="2574798"/>
    <lineage>
        <taxon>Bacteria</taxon>
        <taxon>Bacillati</taxon>
        <taxon>Bacillota</taxon>
        <taxon>Bacilli</taxon>
        <taxon>Bacillales</taxon>
        <taxon>Guptibacillaceae</taxon>
        <taxon>Exobacillus</taxon>
    </lineage>
</organism>
<comment type="caution">
    <text evidence="3">The sequence shown here is derived from an EMBL/GenBank/DDBJ whole genome shotgun (WGS) entry which is preliminary data.</text>
</comment>
<dbReference type="HAMAP" id="MF_00489">
    <property type="entry name" value="UPF0178"/>
    <property type="match status" value="1"/>
</dbReference>
<accession>A0A5R9FCH7</accession>
<dbReference type="EMBL" id="SWLG01000001">
    <property type="protein sequence ID" value="TLS39368.1"/>
    <property type="molecule type" value="Genomic_DNA"/>
</dbReference>
<proteinExistence type="inferred from homology"/>
<dbReference type="PANTHER" id="PTHR35146">
    <property type="entry name" value="UPF0178 PROTEIN YAII"/>
    <property type="match status" value="1"/>
</dbReference>
<dbReference type="AlphaFoldDB" id="A0A5R9FCH7"/>
<name>A0A5R9FCH7_9BACL</name>
<evidence type="ECO:0000313" key="3">
    <source>
        <dbReference type="EMBL" id="TLS39368.1"/>
    </source>
</evidence>
<dbReference type="Pfam" id="PF02639">
    <property type="entry name" value="DUF188"/>
    <property type="match status" value="1"/>
</dbReference>
<gene>
    <name evidence="3" type="ORF">FCL54_03450</name>
</gene>
<evidence type="ECO:0000256" key="1">
    <source>
        <dbReference type="ARBA" id="ARBA00008522"/>
    </source>
</evidence>
<sequence length="156" mass="17614">MAKNSKVVLVDADACPVPVKEDIIDLTKKYQWEVIFVASFAHFSSNASHGQWVLVDSEKEEVDLYIVNHVVSGNVVVTQDYGLASLLLPRGVYVMSPRGMVYKEEKIGDILHARYLSAKNRRAGKRVKGPKKFTEADRQSFRTSFEEKMSIYEGKS</sequence>
<dbReference type="OrthoDB" id="9798918at2"/>
<dbReference type="PANTHER" id="PTHR35146:SF1">
    <property type="entry name" value="UPF0178 PROTEIN YAII"/>
    <property type="match status" value="1"/>
</dbReference>
<keyword evidence="4" id="KW-1185">Reference proteome</keyword>
<comment type="similarity">
    <text evidence="1 2">Belongs to the UPF0178 family.</text>
</comment>
<reference evidence="3 4" key="1">
    <citation type="submission" date="2019-04" db="EMBL/GenBank/DDBJ databases">
        <title>Bacillus caeni sp. nov., a bacterium isolated from mangrove sediment.</title>
        <authorList>
            <person name="Huang H."/>
            <person name="Mo K."/>
            <person name="Hu Y."/>
        </authorList>
    </citation>
    <scope>NUCLEOTIDE SEQUENCE [LARGE SCALE GENOMIC DNA]</scope>
    <source>
        <strain evidence="3 4">HB172195</strain>
    </source>
</reference>
<evidence type="ECO:0000256" key="2">
    <source>
        <dbReference type="HAMAP-Rule" id="MF_00489"/>
    </source>
</evidence>